<feature type="transmembrane region" description="Helical" evidence="5">
    <location>
        <begin position="56"/>
        <end position="76"/>
    </location>
</feature>
<sequence>MMGFLMVDLNFLHWSFLGLVLLGIEIFLPGSFLIWIGCAALLTAALTYLFDFMFMGQIISFTFLSMVCVGFGARLYRCMKFSKEKTILNRKADQMIGFRFKLSDPITDGVGHITIGDSRWRVIGEDLPAGIEVNIIDIKGNSLVVEKAAPPTE</sequence>
<accession>A0A077AVT9</accession>
<name>A0A077AVT9_9PROT</name>
<dbReference type="STRING" id="91604.ID47_02030"/>
<keyword evidence="3 5" id="KW-1133">Transmembrane helix</keyword>
<feature type="transmembrane region" description="Helical" evidence="5">
    <location>
        <begin position="12"/>
        <end position="28"/>
    </location>
</feature>
<dbReference type="PANTHER" id="PTHR33507:SF3">
    <property type="entry name" value="INNER MEMBRANE PROTEIN YBBJ"/>
    <property type="match status" value="1"/>
</dbReference>
<protein>
    <recommendedName>
        <fullName evidence="6">NfeD-like C-terminal domain-containing protein</fullName>
    </recommendedName>
</protein>
<evidence type="ECO:0000256" key="4">
    <source>
        <dbReference type="ARBA" id="ARBA00023136"/>
    </source>
</evidence>
<dbReference type="PANTHER" id="PTHR33507">
    <property type="entry name" value="INNER MEMBRANE PROTEIN YBBJ"/>
    <property type="match status" value="1"/>
</dbReference>
<organism evidence="7 8">
    <name type="scientific">Candidatus Odyssella acanthamoebae</name>
    <dbReference type="NCBI Taxonomy" id="91604"/>
    <lineage>
        <taxon>Bacteria</taxon>
        <taxon>Pseudomonadati</taxon>
        <taxon>Pseudomonadota</taxon>
        <taxon>Alphaproteobacteria</taxon>
        <taxon>Holosporales</taxon>
        <taxon>Candidatus Paracaedibacteraceae</taxon>
        <taxon>Candidatus Odyssella</taxon>
    </lineage>
</organism>
<dbReference type="InterPro" id="IPR012340">
    <property type="entry name" value="NA-bd_OB-fold"/>
</dbReference>
<comment type="subcellular location">
    <subcellularLocation>
        <location evidence="1">Membrane</location>
        <topology evidence="1">Multi-pass membrane protein</topology>
    </subcellularLocation>
</comment>
<dbReference type="HOGENOM" id="CLU_116732_4_3_5"/>
<dbReference type="KEGG" id="paca:ID47_02030"/>
<evidence type="ECO:0000313" key="8">
    <source>
        <dbReference type="Proteomes" id="UP000028926"/>
    </source>
</evidence>
<evidence type="ECO:0000259" key="6">
    <source>
        <dbReference type="Pfam" id="PF01957"/>
    </source>
</evidence>
<dbReference type="OrthoDB" id="9810336at2"/>
<dbReference type="Gene3D" id="2.40.50.140">
    <property type="entry name" value="Nucleic acid-binding proteins"/>
    <property type="match status" value="1"/>
</dbReference>
<gene>
    <name evidence="7" type="ORF">ID47_02030</name>
</gene>
<dbReference type="Proteomes" id="UP000028926">
    <property type="component" value="Chromosome"/>
</dbReference>
<dbReference type="Pfam" id="PF01957">
    <property type="entry name" value="NfeD"/>
    <property type="match status" value="1"/>
</dbReference>
<dbReference type="eggNOG" id="COG1585">
    <property type="taxonomic scope" value="Bacteria"/>
</dbReference>
<evidence type="ECO:0000256" key="5">
    <source>
        <dbReference type="SAM" id="Phobius"/>
    </source>
</evidence>
<evidence type="ECO:0000313" key="7">
    <source>
        <dbReference type="EMBL" id="AIK95773.1"/>
    </source>
</evidence>
<evidence type="ECO:0000256" key="1">
    <source>
        <dbReference type="ARBA" id="ARBA00004141"/>
    </source>
</evidence>
<reference evidence="7 8" key="1">
    <citation type="submission" date="2014-07" db="EMBL/GenBank/DDBJ databases">
        <title>Comparative genomic insights into amoeba endosymbionts belonging to the families of Holosporaceae and Candidatus Midichloriaceae within Rickettsiales.</title>
        <authorList>
            <person name="Wang Z."/>
            <person name="Wu M."/>
        </authorList>
    </citation>
    <scope>NUCLEOTIDE SEQUENCE [LARGE SCALE GENOMIC DNA]</scope>
    <source>
        <strain evidence="7">PRA3</strain>
    </source>
</reference>
<dbReference type="GO" id="GO:0005886">
    <property type="term" value="C:plasma membrane"/>
    <property type="evidence" value="ECO:0007669"/>
    <property type="project" value="TreeGrafter"/>
</dbReference>
<dbReference type="InterPro" id="IPR002810">
    <property type="entry name" value="NfeD-like_C"/>
</dbReference>
<keyword evidence="4 5" id="KW-0472">Membrane</keyword>
<dbReference type="RefSeq" id="WP_038463194.1">
    <property type="nucleotide sequence ID" value="NZ_CP008941.1"/>
</dbReference>
<dbReference type="AlphaFoldDB" id="A0A077AVT9"/>
<proteinExistence type="predicted"/>
<feature type="domain" description="NfeD-like C-terminal" evidence="6">
    <location>
        <begin position="92"/>
        <end position="147"/>
    </location>
</feature>
<keyword evidence="2 5" id="KW-0812">Transmembrane</keyword>
<evidence type="ECO:0000256" key="2">
    <source>
        <dbReference type="ARBA" id="ARBA00022692"/>
    </source>
</evidence>
<evidence type="ECO:0000256" key="3">
    <source>
        <dbReference type="ARBA" id="ARBA00022989"/>
    </source>
</evidence>
<dbReference type="EMBL" id="CP008941">
    <property type="protein sequence ID" value="AIK95773.1"/>
    <property type="molecule type" value="Genomic_DNA"/>
</dbReference>
<dbReference type="InterPro" id="IPR052165">
    <property type="entry name" value="Membrane_assoc_protease"/>
</dbReference>
<keyword evidence="8" id="KW-1185">Reference proteome</keyword>